<feature type="binding site" evidence="3">
    <location>
        <position position="159"/>
    </location>
    <ligand>
        <name>a divalent metal cation</name>
        <dbReference type="ChEBI" id="CHEBI:60240"/>
        <label>2</label>
    </ligand>
</feature>
<dbReference type="EMBL" id="CP054142">
    <property type="protein sequence ID" value="QTQ13553.1"/>
    <property type="molecule type" value="Genomic_DNA"/>
</dbReference>
<dbReference type="InterPro" id="IPR001130">
    <property type="entry name" value="TatD-like"/>
</dbReference>
<proteinExistence type="inferred from homology"/>
<evidence type="ECO:0000256" key="1">
    <source>
        <dbReference type="ARBA" id="ARBA00009275"/>
    </source>
</evidence>
<comment type="similarity">
    <text evidence="1">Belongs to the metallo-dependent hydrolases superfamily. TatD-type hydrolase family.</text>
</comment>
<dbReference type="GO" id="GO:0016788">
    <property type="term" value="F:hydrolase activity, acting on ester bonds"/>
    <property type="evidence" value="ECO:0007669"/>
    <property type="project" value="InterPro"/>
</dbReference>
<dbReference type="CDD" id="cd01310">
    <property type="entry name" value="TatD_DNAse"/>
    <property type="match status" value="1"/>
</dbReference>
<sequence>MFSDTHFHFRSMVKDHAFDGSAELSKMALNDVSFALDIGTECDDLGERILCVESALNNIREPELKEKVQKFIHFSAGIWPSRQAILAAEEQVKILETNILEALSSEDPLFKKISAVGECGLDHHWNREEAEGFDFAAEKELFEMQLDIAKRLSLPVVVHSRDAFEQTVDCIKNSNYDRGVIHCYSYDLKAAKVFVGRGWYIALGGGVTYAKKAKMSELVDIVRYIPEDRLLLETDAPYLAPVPFRGKPNTPNFINLTYDFIAGIRGVKTEYLCDLVDNNCRALFKN</sequence>
<feature type="binding site" evidence="3">
    <location>
        <position position="235"/>
    </location>
    <ligand>
        <name>a divalent metal cation</name>
        <dbReference type="ChEBI" id="CHEBI:60240"/>
        <label>1</label>
    </ligand>
</feature>
<evidence type="ECO:0000313" key="4">
    <source>
        <dbReference type="EMBL" id="QTQ13553.1"/>
    </source>
</evidence>
<accession>A0A975F393</accession>
<dbReference type="SUPFAM" id="SSF51556">
    <property type="entry name" value="Metallo-dependent hydrolases"/>
    <property type="match status" value="1"/>
</dbReference>
<name>A0A975F393_9SPIR</name>
<dbReference type="GO" id="GO:0005829">
    <property type="term" value="C:cytosol"/>
    <property type="evidence" value="ECO:0007669"/>
    <property type="project" value="TreeGrafter"/>
</dbReference>
<keyword evidence="2 4" id="KW-0378">Hydrolase</keyword>
<dbReference type="RefSeq" id="WP_210120241.1">
    <property type="nucleotide sequence ID" value="NZ_CP054142.1"/>
</dbReference>
<feature type="binding site" evidence="3">
    <location>
        <position position="6"/>
    </location>
    <ligand>
        <name>a divalent metal cation</name>
        <dbReference type="ChEBI" id="CHEBI:60240"/>
        <label>1</label>
    </ligand>
</feature>
<gene>
    <name evidence="4" type="ORF">HRQ91_03255</name>
</gene>
<reference evidence="4 5" key="1">
    <citation type="journal article" date="2021" name="Microbiol. Resour. Announc.">
        <title>Complete Genome Sequences of Three Human Oral Treponema parvum Isolates.</title>
        <authorList>
            <person name="Zeng H."/>
            <person name="Watt R.M."/>
        </authorList>
    </citation>
    <scope>NUCLEOTIDE SEQUENCE [LARGE SCALE GENOMIC DNA]</scope>
    <source>
        <strain evidence="4 5">ATCC 700770</strain>
    </source>
</reference>
<feature type="binding site" evidence="3">
    <location>
        <position position="182"/>
    </location>
    <ligand>
        <name>a divalent metal cation</name>
        <dbReference type="ChEBI" id="CHEBI:60240"/>
        <label>2</label>
    </ligand>
</feature>
<dbReference type="PANTHER" id="PTHR46124">
    <property type="entry name" value="D-AMINOACYL-TRNA DEACYLASE"/>
    <property type="match status" value="1"/>
</dbReference>
<dbReference type="Pfam" id="PF01026">
    <property type="entry name" value="TatD_DNase"/>
    <property type="match status" value="1"/>
</dbReference>
<evidence type="ECO:0000256" key="3">
    <source>
        <dbReference type="PIRSR" id="PIRSR005902-1"/>
    </source>
</evidence>
<dbReference type="PIRSF" id="PIRSF005902">
    <property type="entry name" value="DNase_TatD"/>
    <property type="match status" value="1"/>
</dbReference>
<dbReference type="Proteomes" id="UP000671908">
    <property type="component" value="Chromosome"/>
</dbReference>
<protein>
    <submittedName>
        <fullName evidence="4">TatD family hydrolase</fullName>
    </submittedName>
</protein>
<dbReference type="PROSITE" id="PS01090">
    <property type="entry name" value="TATD_2"/>
    <property type="match status" value="1"/>
</dbReference>
<keyword evidence="5" id="KW-1185">Reference proteome</keyword>
<dbReference type="InterPro" id="IPR018228">
    <property type="entry name" value="DNase_TatD-rel_CS"/>
</dbReference>
<feature type="binding site" evidence="3">
    <location>
        <position position="8"/>
    </location>
    <ligand>
        <name>a divalent metal cation</name>
        <dbReference type="ChEBI" id="CHEBI:60240"/>
        <label>1</label>
    </ligand>
</feature>
<dbReference type="Gene3D" id="3.20.20.140">
    <property type="entry name" value="Metal-dependent hydrolases"/>
    <property type="match status" value="1"/>
</dbReference>
<dbReference type="GO" id="GO:0046872">
    <property type="term" value="F:metal ion binding"/>
    <property type="evidence" value="ECO:0007669"/>
    <property type="project" value="UniProtKB-KW"/>
</dbReference>
<evidence type="ECO:0000313" key="5">
    <source>
        <dbReference type="Proteomes" id="UP000671908"/>
    </source>
</evidence>
<dbReference type="InterPro" id="IPR032466">
    <property type="entry name" value="Metal_Hydrolase"/>
</dbReference>
<dbReference type="PANTHER" id="PTHR46124:SF2">
    <property type="entry name" value="D-AMINOACYL-TRNA DEACYLASE"/>
    <property type="match status" value="1"/>
</dbReference>
<feature type="binding site" evidence="3">
    <location>
        <position position="118"/>
    </location>
    <ligand>
        <name>a divalent metal cation</name>
        <dbReference type="ChEBI" id="CHEBI:60240"/>
        <label>1</label>
    </ligand>
</feature>
<evidence type="ECO:0000256" key="2">
    <source>
        <dbReference type="ARBA" id="ARBA00022801"/>
    </source>
</evidence>
<keyword evidence="3" id="KW-0479">Metal-binding</keyword>
<dbReference type="KEGG" id="tpav:HRQ91_03255"/>
<organism evidence="4 5">
    <name type="scientific">Treponema parvum</name>
    <dbReference type="NCBI Taxonomy" id="138851"/>
    <lineage>
        <taxon>Bacteria</taxon>
        <taxon>Pseudomonadati</taxon>
        <taxon>Spirochaetota</taxon>
        <taxon>Spirochaetia</taxon>
        <taxon>Spirochaetales</taxon>
        <taxon>Treponemataceae</taxon>
        <taxon>Treponema</taxon>
    </lineage>
</organism>
<dbReference type="AlphaFoldDB" id="A0A975F393"/>